<organism evidence="1 2">
    <name type="scientific">Chromobacterium vaccinii</name>
    <dbReference type="NCBI Taxonomy" id="1108595"/>
    <lineage>
        <taxon>Bacteria</taxon>
        <taxon>Pseudomonadati</taxon>
        <taxon>Pseudomonadota</taxon>
        <taxon>Betaproteobacteria</taxon>
        <taxon>Neisseriales</taxon>
        <taxon>Chromobacteriaceae</taxon>
        <taxon>Chromobacterium</taxon>
    </lineage>
</organism>
<dbReference type="RefSeq" id="WP_347372302.1">
    <property type="nucleotide sequence ID" value="NZ_JBDOJC010000001.1"/>
</dbReference>
<proteinExistence type="predicted"/>
<sequence>GVRRWRRHSAEDAMQDEPARWAGFFHGAGSFRVKVRFLFLHQSHDYFSLPDSEETSSFDNFFQ</sequence>
<comment type="caution">
    <text evidence="1">The sequence shown here is derived from an EMBL/GenBank/DDBJ whole genome shotgun (WGS) entry which is preliminary data.</text>
</comment>
<dbReference type="Proteomes" id="UP001455709">
    <property type="component" value="Unassembled WGS sequence"/>
</dbReference>
<accession>A0ABV0FIK1</accession>
<reference evidence="1 2" key="1">
    <citation type="submission" date="2024-05" db="EMBL/GenBank/DDBJ databases">
        <authorList>
            <person name="De Oliveira J.P."/>
            <person name="Noriler S.A."/>
            <person name="De Oliveira A.G."/>
            <person name="Sipoli D.S."/>
        </authorList>
    </citation>
    <scope>NUCLEOTIDE SEQUENCE [LARGE SCALE GENOMIC DNA]</scope>
    <source>
        <strain evidence="1 2">LABIM189</strain>
    </source>
</reference>
<evidence type="ECO:0008006" key="3">
    <source>
        <dbReference type="Google" id="ProtNLM"/>
    </source>
</evidence>
<gene>
    <name evidence="1" type="ORF">ABGV49_22905</name>
</gene>
<name>A0ABV0FIK1_9NEIS</name>
<dbReference type="EMBL" id="JBDOJC010000001">
    <property type="protein sequence ID" value="MEO2219916.1"/>
    <property type="molecule type" value="Genomic_DNA"/>
</dbReference>
<evidence type="ECO:0000313" key="1">
    <source>
        <dbReference type="EMBL" id="MEO2219916.1"/>
    </source>
</evidence>
<feature type="non-terminal residue" evidence="1">
    <location>
        <position position="1"/>
    </location>
</feature>
<evidence type="ECO:0000313" key="2">
    <source>
        <dbReference type="Proteomes" id="UP001455709"/>
    </source>
</evidence>
<protein>
    <recommendedName>
        <fullName evidence="3">Transposase</fullName>
    </recommendedName>
</protein>
<keyword evidence="2" id="KW-1185">Reference proteome</keyword>